<dbReference type="PANTHER" id="PTHR19303">
    <property type="entry name" value="TRANSPOSON"/>
    <property type="match status" value="1"/>
</dbReference>
<evidence type="ECO:0000313" key="3">
    <source>
        <dbReference type="EMBL" id="CAG8797812.1"/>
    </source>
</evidence>
<name>A0ABN7VT19_GIGMA</name>
<dbReference type="PANTHER" id="PTHR19303:SF73">
    <property type="entry name" value="PROTEIN PDC2"/>
    <property type="match status" value="1"/>
</dbReference>
<organism evidence="3 4">
    <name type="scientific">Gigaspora margarita</name>
    <dbReference type="NCBI Taxonomy" id="4874"/>
    <lineage>
        <taxon>Eukaryota</taxon>
        <taxon>Fungi</taxon>
        <taxon>Fungi incertae sedis</taxon>
        <taxon>Mucoromycota</taxon>
        <taxon>Glomeromycotina</taxon>
        <taxon>Glomeromycetes</taxon>
        <taxon>Diversisporales</taxon>
        <taxon>Gigasporaceae</taxon>
        <taxon>Gigaspora</taxon>
    </lineage>
</organism>
<dbReference type="Gene3D" id="1.10.10.60">
    <property type="entry name" value="Homeodomain-like"/>
    <property type="match status" value="2"/>
</dbReference>
<comment type="caution">
    <text evidence="3">The sequence shown here is derived from an EMBL/GenBank/DDBJ whole genome shotgun (WGS) entry which is preliminary data.</text>
</comment>
<gene>
    <name evidence="3" type="ORF">GMARGA_LOCUS22473</name>
</gene>
<dbReference type="Pfam" id="PF03184">
    <property type="entry name" value="DDE_1"/>
    <property type="match status" value="2"/>
</dbReference>
<dbReference type="InterPro" id="IPR006600">
    <property type="entry name" value="HTH_CenpB_DNA-bd_dom"/>
</dbReference>
<dbReference type="InterPro" id="IPR004875">
    <property type="entry name" value="DDE_SF_endonuclease_dom"/>
</dbReference>
<feature type="non-terminal residue" evidence="3">
    <location>
        <position position="1"/>
    </location>
</feature>
<dbReference type="SUPFAM" id="SSF46689">
    <property type="entry name" value="Homeodomain-like"/>
    <property type="match status" value="1"/>
</dbReference>
<keyword evidence="1" id="KW-0238">DNA-binding</keyword>
<keyword evidence="4" id="KW-1185">Reference proteome</keyword>
<evidence type="ECO:0000259" key="2">
    <source>
        <dbReference type="SMART" id="SM00674"/>
    </source>
</evidence>
<proteinExistence type="predicted"/>
<reference evidence="3 4" key="1">
    <citation type="submission" date="2021-06" db="EMBL/GenBank/DDBJ databases">
        <authorList>
            <person name="Kallberg Y."/>
            <person name="Tangrot J."/>
            <person name="Rosling A."/>
        </authorList>
    </citation>
    <scope>NUCLEOTIDE SEQUENCE [LARGE SCALE GENOMIC DNA]</scope>
    <source>
        <strain evidence="3 4">120-4 pot B 10/14</strain>
    </source>
</reference>
<dbReference type="SMART" id="SM00674">
    <property type="entry name" value="CENPB"/>
    <property type="match status" value="1"/>
</dbReference>
<dbReference type="InterPro" id="IPR050863">
    <property type="entry name" value="CenT-Element_Derived"/>
</dbReference>
<dbReference type="EMBL" id="CAJVQB010021703">
    <property type="protein sequence ID" value="CAG8797812.1"/>
    <property type="molecule type" value="Genomic_DNA"/>
</dbReference>
<evidence type="ECO:0000256" key="1">
    <source>
        <dbReference type="ARBA" id="ARBA00023125"/>
    </source>
</evidence>
<evidence type="ECO:0000313" key="4">
    <source>
        <dbReference type="Proteomes" id="UP000789901"/>
    </source>
</evidence>
<dbReference type="Proteomes" id="UP000789901">
    <property type="component" value="Unassembled WGS sequence"/>
</dbReference>
<protein>
    <submittedName>
        <fullName evidence="3">36873_t:CDS:1</fullName>
    </submittedName>
</protein>
<accession>A0ABN7VT19</accession>
<dbReference type="InterPro" id="IPR009057">
    <property type="entry name" value="Homeodomain-like_sf"/>
</dbReference>
<feature type="domain" description="HTH CENPB-type" evidence="2">
    <location>
        <begin position="40"/>
        <end position="99"/>
    </location>
</feature>
<sequence length="276" mass="32007">EEIATKFNCDQSTISKILKQKKWSKVQETLQISNALKIASPKFPQIGSAKQQNLIISGNIIRQKALQFAILLGISEEEFKASQEWLVQFKARIGLYNHQIHREAEMVEKDKTRITILFTANADSTEKLVPLVINISKMPNAFRNTNITHNQLPVDYYHNEIDFNEYPNIHIHILPPHTTSHLQPIDVRVINTFKAYYKRLYIRKVICDFDIDTISTETIKNCWYHTGILPSRHLDKIFLELEMMIENETQNIQVSEVIVAQHKAQDIIDLTVNTNI</sequence>
<dbReference type="Pfam" id="PF03221">
    <property type="entry name" value="HTH_Tnp_Tc5"/>
    <property type="match status" value="1"/>
</dbReference>